<comment type="catalytic activity">
    <reaction evidence="1">
        <text>ATP = 3',5'-cyclic AMP + diphosphate</text>
        <dbReference type="Rhea" id="RHEA:15389"/>
        <dbReference type="ChEBI" id="CHEBI:30616"/>
        <dbReference type="ChEBI" id="CHEBI:33019"/>
        <dbReference type="ChEBI" id="CHEBI:58165"/>
        <dbReference type="EC" id="4.6.1.1"/>
    </reaction>
</comment>
<evidence type="ECO:0000256" key="16">
    <source>
        <dbReference type="SAM" id="Phobius"/>
    </source>
</evidence>
<keyword evidence="6" id="KW-0479">Metal-binding</keyword>
<dbReference type="InterPro" id="IPR029787">
    <property type="entry name" value="Nucleotide_cyclase"/>
</dbReference>
<gene>
    <name evidence="19 20 21" type="primary">LOC108565010</name>
</gene>
<evidence type="ECO:0000256" key="4">
    <source>
        <dbReference type="ARBA" id="ARBA00012201"/>
    </source>
</evidence>
<feature type="transmembrane region" description="Helical" evidence="16">
    <location>
        <begin position="996"/>
        <end position="1021"/>
    </location>
</feature>
<evidence type="ECO:0000256" key="13">
    <source>
        <dbReference type="ARBA" id="ARBA00023239"/>
    </source>
</evidence>
<feature type="region of interest" description="Disordered" evidence="15">
    <location>
        <begin position="526"/>
        <end position="566"/>
    </location>
</feature>
<dbReference type="PROSITE" id="PS00452">
    <property type="entry name" value="GUANYLATE_CYCLASE_1"/>
    <property type="match status" value="1"/>
</dbReference>
<dbReference type="Proteomes" id="UP000695000">
    <property type="component" value="Unplaced"/>
</dbReference>
<evidence type="ECO:0000256" key="14">
    <source>
        <dbReference type="RuleBase" id="RU000405"/>
    </source>
</evidence>
<dbReference type="RefSeq" id="XP_017779723.1">
    <property type="nucleotide sequence ID" value="XM_017924234.1"/>
</dbReference>
<dbReference type="CDD" id="cd07302">
    <property type="entry name" value="CHD"/>
    <property type="match status" value="2"/>
</dbReference>
<dbReference type="SUPFAM" id="SSF55073">
    <property type="entry name" value="Nucleotide cyclase"/>
    <property type="match status" value="2"/>
</dbReference>
<reference evidence="19 20" key="1">
    <citation type="submission" date="2025-05" db="UniProtKB">
        <authorList>
            <consortium name="RefSeq"/>
        </authorList>
    </citation>
    <scope>IDENTIFICATION</scope>
    <source>
        <tissue evidence="19 20">Whole Larva</tissue>
    </source>
</reference>
<feature type="transmembrane region" description="Helical" evidence="16">
    <location>
        <begin position="100"/>
        <end position="121"/>
    </location>
</feature>
<protein>
    <recommendedName>
        <fullName evidence="4">adenylate cyclase</fullName>
        <ecNumber evidence="4">4.6.1.1</ecNumber>
    </recommendedName>
</protein>
<evidence type="ECO:0000256" key="9">
    <source>
        <dbReference type="ARBA" id="ARBA00022842"/>
    </source>
</evidence>
<comment type="subcellular location">
    <subcellularLocation>
        <location evidence="3">Membrane</location>
        <topology evidence="3">Multi-pass membrane protein</topology>
    </subcellularLocation>
</comment>
<dbReference type="InterPro" id="IPR001054">
    <property type="entry name" value="A/G_cyclase"/>
</dbReference>
<evidence type="ECO:0000259" key="17">
    <source>
        <dbReference type="PROSITE" id="PS50125"/>
    </source>
</evidence>
<dbReference type="PROSITE" id="PS50125">
    <property type="entry name" value="GUANYLATE_CYCLASE_2"/>
    <property type="match status" value="2"/>
</dbReference>
<feature type="region of interest" description="Disordered" evidence="15">
    <location>
        <begin position="603"/>
        <end position="630"/>
    </location>
</feature>
<keyword evidence="18" id="KW-1185">Reference proteome</keyword>
<keyword evidence="5 16" id="KW-0812">Transmembrane</keyword>
<organism evidence="18 21">
    <name type="scientific">Nicrophorus vespilloides</name>
    <name type="common">Boreal carrion beetle</name>
    <dbReference type="NCBI Taxonomy" id="110193"/>
    <lineage>
        <taxon>Eukaryota</taxon>
        <taxon>Metazoa</taxon>
        <taxon>Ecdysozoa</taxon>
        <taxon>Arthropoda</taxon>
        <taxon>Hexapoda</taxon>
        <taxon>Insecta</taxon>
        <taxon>Pterygota</taxon>
        <taxon>Neoptera</taxon>
        <taxon>Endopterygota</taxon>
        <taxon>Coleoptera</taxon>
        <taxon>Polyphaga</taxon>
        <taxon>Staphyliniformia</taxon>
        <taxon>Silphidae</taxon>
        <taxon>Nicrophorinae</taxon>
        <taxon>Nicrophorus</taxon>
    </lineage>
</organism>
<keyword evidence="12 16" id="KW-0472">Membrane</keyword>
<evidence type="ECO:0000256" key="7">
    <source>
        <dbReference type="ARBA" id="ARBA00022741"/>
    </source>
</evidence>
<keyword evidence="9" id="KW-0460">Magnesium</keyword>
<dbReference type="InterPro" id="IPR018297">
    <property type="entry name" value="A/G_cyclase_CS"/>
</dbReference>
<evidence type="ECO:0000256" key="11">
    <source>
        <dbReference type="ARBA" id="ARBA00022998"/>
    </source>
</evidence>
<keyword evidence="13 14" id="KW-0456">Lyase</keyword>
<feature type="transmembrane region" description="Helical" evidence="16">
    <location>
        <begin position="1138"/>
        <end position="1158"/>
    </location>
</feature>
<feature type="transmembrane region" description="Helical" evidence="16">
    <location>
        <begin position="969"/>
        <end position="990"/>
    </location>
</feature>
<feature type="transmembrane region" description="Helical" evidence="16">
    <location>
        <begin position="1033"/>
        <end position="1056"/>
    </location>
</feature>
<dbReference type="SMART" id="SM00044">
    <property type="entry name" value="CYCc"/>
    <property type="match status" value="2"/>
</dbReference>
<feature type="region of interest" description="Disordered" evidence="15">
    <location>
        <begin position="1"/>
        <end position="31"/>
    </location>
</feature>
<dbReference type="RefSeq" id="XP_017779724.1">
    <property type="nucleotide sequence ID" value="XM_017924235.1"/>
</dbReference>
<evidence type="ECO:0000256" key="12">
    <source>
        <dbReference type="ARBA" id="ARBA00023136"/>
    </source>
</evidence>
<evidence type="ECO:0000313" key="21">
    <source>
        <dbReference type="RefSeq" id="XP_017779724.1"/>
    </source>
</evidence>
<dbReference type="Gene3D" id="3.30.70.1230">
    <property type="entry name" value="Nucleotide cyclase"/>
    <property type="match status" value="2"/>
</dbReference>
<accession>A0ABM1MYS4</accession>
<feature type="transmembrane region" description="Helical" evidence="16">
    <location>
        <begin position="1068"/>
        <end position="1087"/>
    </location>
</feature>
<dbReference type="GeneID" id="108565010"/>
<evidence type="ECO:0000313" key="20">
    <source>
        <dbReference type="RefSeq" id="XP_017779723.1"/>
    </source>
</evidence>
<feature type="compositionally biased region" description="Polar residues" evidence="15">
    <location>
        <begin position="618"/>
        <end position="630"/>
    </location>
</feature>
<feature type="transmembrane region" description="Helical" evidence="16">
    <location>
        <begin position="1094"/>
        <end position="1111"/>
    </location>
</feature>
<evidence type="ECO:0000256" key="15">
    <source>
        <dbReference type="SAM" id="MobiDB-lite"/>
    </source>
</evidence>
<keyword evidence="10 16" id="KW-1133">Transmembrane helix</keyword>
<evidence type="ECO:0000256" key="5">
    <source>
        <dbReference type="ARBA" id="ARBA00022692"/>
    </source>
</evidence>
<dbReference type="PANTHER" id="PTHR45627:SF8">
    <property type="entry name" value="ADENYLATE CYCLASE TYPE 9"/>
    <property type="match status" value="1"/>
</dbReference>
<feature type="compositionally biased region" description="Low complexity" evidence="15">
    <location>
        <begin position="8"/>
        <end position="22"/>
    </location>
</feature>
<evidence type="ECO:0000256" key="3">
    <source>
        <dbReference type="ARBA" id="ARBA00004141"/>
    </source>
</evidence>
<sequence>MESEKRLSSTSYSLSQSQNLNQPEHSSDTIDDGQLAMGPDVQIYLARVSQESGCWGRCLPIPFERAASKSWWDPTFDSEILEGQFRKSVPNHNRKKFRYALCYILLISFSWFLYFLVTGLSADTTHWPILCIVLALLFVLAIVVLLLTYKDIYDVYMLTISWVMALTLCILSLTFVVLMPMRFKPYSEKSTSEISPIGHFSICTEILLLVYTVIPMKMYLCIIMSTLYSVIFEILTWMYHDQQYDVVTITVRILSHVCIHLIGLHILIMTNVRMRNTFMKVGQSLLVRKQLEAEKKLKENMIHSLMPQSVANWLLNDDENFTRNGMEPRNSNPETNDIQSLFRPFNMNRVENVSILFADIVGFTKMSSTKSAEELVEILNNLFQRFDLLCKLHNCEKISTLGDCYYCISGCPEPRPDHAKCSVEMGLSMIQAIKQFDLENNEGVNMRVGVHTGTVLCGIVGTRRFKFDVWSNDVTLANRMESTGKPGMVHISENTLKFLPDNYLFEEGKQVFGLKTFFILGRKSERPPSYNGSLKGIDKPQQNNSLQLIVSPPTSPPSMSPQTRPRVLSCVTPPSLLKPLHNPNMLSPDVCKIKASSLPSILDSENEQEIEPEKESGGSESVKTPTSTASSGRYSVKIKNWKIPKFLRKGDQKDSMDIGMELPCTSDCDGSIVVNPTGYTQVPTIIESKNGTVENGKDELNWINLSVDEEEKRNSIYLDEQKDVIDVKSYISQSRSDVGQYDYSPCEFSQFLRAGSYRSQYGRPNNDFTYLSRVGSNRSRREKSPNIDIVPSERARSATVAIGQLNRSKKCSLEVPSRLSTIFVDDQISTGPSVNSRKDSGIKSNSRRSSILQIEQHIPPSDLLQHRVSGYYTSSQSSINSPQYASRLPAPFLGKCVQSLRKQSDRQLIKCVQDNSKSKRSYFIKPPLSQISLFFENEKMEHEYRANVHSMFDQHETIPTLANNKLNTYFDVFVSAVVFAIVSTALFILYEPSTLWITTFCLFTLLQGFAVALCFPTVIHFAEHHFSFISRWYRWNTFGGLLVSLPLVSILLNFACPSICGKLKMSDYLYSHLLFVGIIHFCNFTQLNCWMKNVLGTIYCVVFMSLILYRYCPAGEAPPPIFANATDVYLESHQRLNYLYDSEILMDLFLLLVLVWVLNREFEIAYRISFHANYVANRDRFHVQSLKNQADWLIYNIVPEHVAEQLKKNAKYSENFNNVAIIFASIVNFNEMYDESYLGGKEFLRVLNELIGDFDELLTLPEFRSVEKIKTIGSTFMAASGLNSRMRDEQEDENEHLFALMDFAIAMQNVIDNFNRDLLEFNLILRIGYNFGDVTAAVIGRTKLYYDIWGDAVNVASRMDSTGVNGRIQVGEHCLDILSERYNFEKRGSVYVKGKDNMNVFLLIDKKCE</sequence>
<feature type="transmembrane region" description="Helical" evidence="16">
    <location>
        <begin position="219"/>
        <end position="240"/>
    </location>
</feature>
<feature type="domain" description="Guanylate cyclase" evidence="17">
    <location>
        <begin position="1220"/>
        <end position="1360"/>
    </location>
</feature>
<dbReference type="RefSeq" id="XP_017779722.1">
    <property type="nucleotide sequence ID" value="XM_017924233.1"/>
</dbReference>
<evidence type="ECO:0000313" key="18">
    <source>
        <dbReference type="Proteomes" id="UP000695000"/>
    </source>
</evidence>
<dbReference type="Pfam" id="PF00211">
    <property type="entry name" value="Guanylate_cyc"/>
    <property type="match status" value="2"/>
</dbReference>
<evidence type="ECO:0000256" key="6">
    <source>
        <dbReference type="ARBA" id="ARBA00022723"/>
    </source>
</evidence>
<evidence type="ECO:0000313" key="19">
    <source>
        <dbReference type="RefSeq" id="XP_017779722.1"/>
    </source>
</evidence>
<comment type="cofactor">
    <cofactor evidence="2">
        <name>Mg(2+)</name>
        <dbReference type="ChEBI" id="CHEBI:18420"/>
    </cofactor>
</comment>
<evidence type="ECO:0000256" key="10">
    <source>
        <dbReference type="ARBA" id="ARBA00022989"/>
    </source>
</evidence>
<feature type="transmembrane region" description="Helical" evidence="16">
    <location>
        <begin position="127"/>
        <end position="148"/>
    </location>
</feature>
<keyword evidence="8" id="KW-0067">ATP-binding</keyword>
<evidence type="ECO:0000256" key="2">
    <source>
        <dbReference type="ARBA" id="ARBA00001946"/>
    </source>
</evidence>
<evidence type="ECO:0000256" key="8">
    <source>
        <dbReference type="ARBA" id="ARBA00022840"/>
    </source>
</evidence>
<proteinExistence type="inferred from homology"/>
<feature type="transmembrane region" description="Helical" evidence="16">
    <location>
        <begin position="155"/>
        <end position="177"/>
    </location>
</feature>
<feature type="transmembrane region" description="Helical" evidence="16">
    <location>
        <begin position="246"/>
        <end position="270"/>
    </location>
</feature>
<keyword evidence="11" id="KW-0115">cAMP biosynthesis</keyword>
<comment type="similarity">
    <text evidence="14">Belongs to the adenylyl cyclase class-4/guanylyl cyclase family.</text>
</comment>
<dbReference type="EC" id="4.6.1.1" evidence="4"/>
<keyword evidence="7" id="KW-0547">Nucleotide-binding</keyword>
<dbReference type="PANTHER" id="PTHR45627">
    <property type="entry name" value="ADENYLATE CYCLASE TYPE 1"/>
    <property type="match status" value="1"/>
</dbReference>
<evidence type="ECO:0000256" key="1">
    <source>
        <dbReference type="ARBA" id="ARBA00001593"/>
    </source>
</evidence>
<feature type="domain" description="Guanylate cyclase" evidence="17">
    <location>
        <begin position="354"/>
        <end position="481"/>
    </location>
</feature>
<name>A0ABM1MYS4_NICVS</name>